<gene>
    <name evidence="1" type="ORF">BD310DRAFT_831783</name>
</gene>
<dbReference type="EMBL" id="ML145242">
    <property type="protein sequence ID" value="TBU52649.1"/>
    <property type="molecule type" value="Genomic_DNA"/>
</dbReference>
<proteinExistence type="predicted"/>
<protein>
    <submittedName>
        <fullName evidence="1">Uncharacterized protein</fullName>
    </submittedName>
</protein>
<dbReference type="InterPro" id="IPR032675">
    <property type="entry name" value="LRR_dom_sf"/>
</dbReference>
<evidence type="ECO:0000313" key="1">
    <source>
        <dbReference type="EMBL" id="TBU52649.1"/>
    </source>
</evidence>
<evidence type="ECO:0000313" key="2">
    <source>
        <dbReference type="Proteomes" id="UP000292082"/>
    </source>
</evidence>
<feature type="non-terminal residue" evidence="1">
    <location>
        <position position="1"/>
    </location>
</feature>
<dbReference type="AlphaFoldDB" id="A0A4Q9PCX6"/>
<keyword evidence="2" id="KW-1185">Reference proteome</keyword>
<dbReference type="Gene3D" id="3.80.10.10">
    <property type="entry name" value="Ribonuclease Inhibitor"/>
    <property type="match status" value="1"/>
</dbReference>
<name>A0A4Q9PCX6_9APHY</name>
<accession>A0A4Q9PCX6</accession>
<reference evidence="1 2" key="1">
    <citation type="submission" date="2019-01" db="EMBL/GenBank/DDBJ databases">
        <title>Draft genome sequences of three monokaryotic isolates of the white-rot basidiomycete fungus Dichomitus squalens.</title>
        <authorList>
            <consortium name="DOE Joint Genome Institute"/>
            <person name="Lopez S.C."/>
            <person name="Andreopoulos B."/>
            <person name="Pangilinan J."/>
            <person name="Lipzen A."/>
            <person name="Riley R."/>
            <person name="Ahrendt S."/>
            <person name="Ng V."/>
            <person name="Barry K."/>
            <person name="Daum C."/>
            <person name="Grigoriev I.V."/>
            <person name="Hilden K.S."/>
            <person name="Makela M.R."/>
            <person name="de Vries R.P."/>
        </authorList>
    </citation>
    <scope>NUCLEOTIDE SEQUENCE [LARGE SCALE GENOMIC DNA]</scope>
    <source>
        <strain evidence="1 2">CBS 464.89</strain>
    </source>
</reference>
<dbReference type="Proteomes" id="UP000292082">
    <property type="component" value="Unassembled WGS sequence"/>
</dbReference>
<sequence length="297" mass="33757">ALLVLRLQSFAWYGYQPGPPQMVIVSLLKTSCSSLSGILLPYVFASACPPYSSIAPFCSLVLHVAGPECAAFSTVLSKHHDAFPLLTYCKLWFAWTPTSDVHLAAELLRRKPSLKCLDFTNMGKIAYRSDLSNEPVLSILRELPLLRVFGCSLFQDDLTSDHVMRLGRYVPRNLDALSMLFCVSKTAVSDTDWEQLFKGCSSCRYLHIRQEQWLGLRHFISRCLPDSVELLGYDHDLRWVLRESVTGDVSCTDSWPPTRVLFATANDFGCKEWKWLFRHHGPTAWRLRDPHRVDDSA</sequence>
<organism evidence="1 2">
    <name type="scientific">Dichomitus squalens</name>
    <dbReference type="NCBI Taxonomy" id="114155"/>
    <lineage>
        <taxon>Eukaryota</taxon>
        <taxon>Fungi</taxon>
        <taxon>Dikarya</taxon>
        <taxon>Basidiomycota</taxon>
        <taxon>Agaricomycotina</taxon>
        <taxon>Agaricomycetes</taxon>
        <taxon>Polyporales</taxon>
        <taxon>Polyporaceae</taxon>
        <taxon>Dichomitus</taxon>
    </lineage>
</organism>